<dbReference type="InterPro" id="IPR017946">
    <property type="entry name" value="PLC-like_Pdiesterase_TIM-brl"/>
</dbReference>
<evidence type="ECO:0000313" key="2">
    <source>
        <dbReference type="EMBL" id="MVO98051.1"/>
    </source>
</evidence>
<accession>A0A7X3FEK7</accession>
<dbReference type="Proteomes" id="UP000490800">
    <property type="component" value="Unassembled WGS sequence"/>
</dbReference>
<dbReference type="PROSITE" id="PS51704">
    <property type="entry name" value="GP_PDE"/>
    <property type="match status" value="1"/>
</dbReference>
<gene>
    <name evidence="2" type="ORF">EDM21_00585</name>
</gene>
<dbReference type="GO" id="GO:0006629">
    <property type="term" value="P:lipid metabolic process"/>
    <property type="evidence" value="ECO:0007669"/>
    <property type="project" value="InterPro"/>
</dbReference>
<comment type="caution">
    <text evidence="2">The sequence shown here is derived from an EMBL/GenBank/DDBJ whole genome shotgun (WGS) entry which is preliminary data.</text>
</comment>
<evidence type="ECO:0000313" key="3">
    <source>
        <dbReference type="Proteomes" id="UP000490800"/>
    </source>
</evidence>
<evidence type="ECO:0000259" key="1">
    <source>
        <dbReference type="PROSITE" id="PS51704"/>
    </source>
</evidence>
<dbReference type="InterPro" id="IPR030395">
    <property type="entry name" value="GP_PDE_dom"/>
</dbReference>
<organism evidence="2 3">
    <name type="scientific">Paenibacillus lutrae</name>
    <dbReference type="NCBI Taxonomy" id="2078573"/>
    <lineage>
        <taxon>Bacteria</taxon>
        <taxon>Bacillati</taxon>
        <taxon>Bacillota</taxon>
        <taxon>Bacilli</taxon>
        <taxon>Bacillales</taxon>
        <taxon>Paenibacillaceae</taxon>
        <taxon>Paenibacillus</taxon>
    </lineage>
</organism>
<dbReference type="PANTHER" id="PTHR43805">
    <property type="entry name" value="GLYCEROPHOSPHORYL DIESTER PHOSPHODIESTERASE"/>
    <property type="match status" value="1"/>
</dbReference>
<dbReference type="Gene3D" id="3.20.20.190">
    <property type="entry name" value="Phosphatidylinositol (PI) phosphodiesterase"/>
    <property type="match status" value="1"/>
</dbReference>
<dbReference type="Pfam" id="PF03009">
    <property type="entry name" value="GDPD"/>
    <property type="match status" value="1"/>
</dbReference>
<dbReference type="EMBL" id="RHLK01000001">
    <property type="protein sequence ID" value="MVO98051.1"/>
    <property type="molecule type" value="Genomic_DNA"/>
</dbReference>
<name>A0A7X3FEK7_9BACL</name>
<feature type="domain" description="GP-PDE" evidence="1">
    <location>
        <begin position="59"/>
        <end position="325"/>
    </location>
</feature>
<sequence>MKRFVRIIKSKLVLFLLLLFVFVYLNNSSFFTEQRSGAPLLLAHRGLAQTFTMEGITGDTCTAERIYEPEHPFLENTIPSMEAAFRAGADIVELDIKPTKDGQFAVFHDWTLDCRTNMQGKVGDFTLAELKKMDIGYGYTADQGQTYPFRGQGIGLMPSLEEVLAYFPDQPFLIHIKSNDPQEGGQLARYLETLPDNRLQQLTVYGGDEPIAALQSSLPGIRVMSLATMKSCLLPYLAAGWTGYMPSACENTQLHIPEKIAPWLWGWPDRLLSRMDRANTRVIVVGGSGSDFSSGFDTPQDIQRLPGGFTGGIWTNRIDRIAPLYQNGGN</sequence>
<dbReference type="AlphaFoldDB" id="A0A7X3FEK7"/>
<dbReference type="SUPFAM" id="SSF51695">
    <property type="entry name" value="PLC-like phosphodiesterases"/>
    <property type="match status" value="1"/>
</dbReference>
<dbReference type="OrthoDB" id="384721at2"/>
<reference evidence="2 3" key="1">
    <citation type="journal article" date="2019" name="Microorganisms">
        <title>Paenibacillus lutrae sp. nov., A Chitinolytic Species Isolated from A River Otter in Castril Natural Park, Granada, Spain.</title>
        <authorList>
            <person name="Rodriguez M."/>
            <person name="Reina J.C."/>
            <person name="Bejar V."/>
            <person name="Llamas I."/>
        </authorList>
    </citation>
    <scope>NUCLEOTIDE SEQUENCE [LARGE SCALE GENOMIC DNA]</scope>
    <source>
        <strain evidence="2 3">N10</strain>
    </source>
</reference>
<dbReference type="PANTHER" id="PTHR43805:SF1">
    <property type="entry name" value="GP-PDE DOMAIN-CONTAINING PROTEIN"/>
    <property type="match status" value="1"/>
</dbReference>
<keyword evidence="3" id="KW-1185">Reference proteome</keyword>
<dbReference type="RefSeq" id="WP_157331897.1">
    <property type="nucleotide sequence ID" value="NZ_RHLK01000001.1"/>
</dbReference>
<dbReference type="GO" id="GO:0008081">
    <property type="term" value="F:phosphoric diester hydrolase activity"/>
    <property type="evidence" value="ECO:0007669"/>
    <property type="project" value="InterPro"/>
</dbReference>
<proteinExistence type="predicted"/>
<protein>
    <submittedName>
        <fullName evidence="2">Glycerophosphodiester phosphodiesterase</fullName>
    </submittedName>
</protein>